<evidence type="ECO:0000256" key="1">
    <source>
        <dbReference type="SAM" id="MobiDB-lite"/>
    </source>
</evidence>
<feature type="region of interest" description="Disordered" evidence="1">
    <location>
        <begin position="657"/>
        <end position="677"/>
    </location>
</feature>
<evidence type="ECO:0000256" key="2">
    <source>
        <dbReference type="SAM" id="Phobius"/>
    </source>
</evidence>
<name>A0ABX8CUS6_9NOCA</name>
<feature type="transmembrane region" description="Helical" evidence="2">
    <location>
        <begin position="72"/>
        <end position="95"/>
    </location>
</feature>
<keyword evidence="2" id="KW-1133">Transmembrane helix</keyword>
<reference evidence="3 4" key="1">
    <citation type="submission" date="2021-04" db="EMBL/GenBank/DDBJ databases">
        <title>Nocardia tengchongensis.</title>
        <authorList>
            <person name="Zhuang k."/>
            <person name="Ran Y."/>
            <person name="Li W."/>
        </authorList>
    </citation>
    <scope>NUCLEOTIDE SEQUENCE [LARGE SCALE GENOMIC DNA]</scope>
    <source>
        <strain evidence="3 4">CFH S0057</strain>
    </source>
</reference>
<dbReference type="SUPFAM" id="SSF52540">
    <property type="entry name" value="P-loop containing nucleoside triphosphate hydrolases"/>
    <property type="match status" value="1"/>
</dbReference>
<organism evidence="3 4">
    <name type="scientific">Nocardia tengchongensis</name>
    <dbReference type="NCBI Taxonomy" id="2055889"/>
    <lineage>
        <taxon>Bacteria</taxon>
        <taxon>Bacillati</taxon>
        <taxon>Actinomycetota</taxon>
        <taxon>Actinomycetes</taxon>
        <taxon>Mycobacteriales</taxon>
        <taxon>Nocardiaceae</taxon>
        <taxon>Nocardia</taxon>
    </lineage>
</organism>
<sequence length="677" mass="72970">MSSDCVPLITPHDCDHADPPVIFSPFTTTPSATTPAPTGTGFNQLGPQAPPGAPPIKLSGWHGPDLSQATHVAGTTLVAGLVLVAMLIMIVAVAYGWPLEPHRLRNFAIAAFLLPIASMLAGGSLSTPVTLFWDGAAEVAGGDLSGLRMMLALGAPIAMLAATYWWASFVLKTNTVGLKHLGRTERVQEALAARKFQAAARAAKLGAPYSAGRSIVLGTLADHTTARPRGLWRELTERHQHWLMVPHAEVKRHRGIIAGTGSGKTELIKRDAIAVFDYEWRAWQRWKDVPGMAARHPKPQLVVITCKGGEDDKNLGLELLAIMTALGIPREEMAFVVPGMDRVELWKDMPARDQRAIVGDLLGSGEATTSEGQHFDEMRRRVVSLVIDTPIGPPTSSLEFLRRLNPDVLKDIWGHAPDVVRQVDALQKEKVPQVDDALIKCTNLFEALTDADGQVVFDGGRHIDDLTLLFMTVPGLDKDAARAQVSATLRLVMQRAGRTAKAARRSVTLYLDEASALTTKAGSIGLEEIGERGRSQGVSLVFAGQSPESLAGDKWSLDRLLKACAGGLIIGYGENFGELCKHFGSVRSMLPSRHLIKGQRHGDEGQVSVGERWLVDPDRVRRFEVGEFVYARAGHAWFGHVVPLNAADLSPLPGTAAAHTLNRRNPVTGGDPAPTPA</sequence>
<dbReference type="InterPro" id="IPR051162">
    <property type="entry name" value="T4SS_component"/>
</dbReference>
<dbReference type="InterPro" id="IPR027417">
    <property type="entry name" value="P-loop_NTPase"/>
</dbReference>
<protein>
    <submittedName>
        <fullName evidence="3">Uncharacterized protein</fullName>
    </submittedName>
</protein>
<feature type="transmembrane region" description="Helical" evidence="2">
    <location>
        <begin position="149"/>
        <end position="171"/>
    </location>
</feature>
<gene>
    <name evidence="3" type="ORF">KHQ06_08095</name>
</gene>
<dbReference type="Gene3D" id="3.40.50.300">
    <property type="entry name" value="P-loop containing nucleotide triphosphate hydrolases"/>
    <property type="match status" value="1"/>
</dbReference>
<evidence type="ECO:0000313" key="4">
    <source>
        <dbReference type="Proteomes" id="UP000683310"/>
    </source>
</evidence>
<feature type="transmembrane region" description="Helical" evidence="2">
    <location>
        <begin position="107"/>
        <end position="129"/>
    </location>
</feature>
<accession>A0ABX8CUS6</accession>
<dbReference type="EMBL" id="CP074371">
    <property type="protein sequence ID" value="QVI22913.1"/>
    <property type="molecule type" value="Genomic_DNA"/>
</dbReference>
<keyword evidence="2" id="KW-0472">Membrane</keyword>
<proteinExistence type="predicted"/>
<evidence type="ECO:0000313" key="3">
    <source>
        <dbReference type="EMBL" id="QVI22913.1"/>
    </source>
</evidence>
<dbReference type="PANTHER" id="PTHR30121">
    <property type="entry name" value="UNCHARACTERIZED PROTEIN YJGR-RELATED"/>
    <property type="match status" value="1"/>
</dbReference>
<keyword evidence="4" id="KW-1185">Reference proteome</keyword>
<keyword evidence="2" id="KW-0812">Transmembrane</keyword>
<dbReference type="PANTHER" id="PTHR30121:SF6">
    <property type="entry name" value="SLR6007 PROTEIN"/>
    <property type="match status" value="1"/>
</dbReference>
<dbReference type="Proteomes" id="UP000683310">
    <property type="component" value="Chromosome"/>
</dbReference>